<evidence type="ECO:0000259" key="12">
    <source>
        <dbReference type="PROSITE" id="PS50157"/>
    </source>
</evidence>
<reference evidence="13" key="2">
    <citation type="submission" date="2025-08" db="UniProtKB">
        <authorList>
            <consortium name="Ensembl"/>
        </authorList>
    </citation>
    <scope>IDENTIFICATION</scope>
</reference>
<dbReference type="AlphaFoldDB" id="A0A803TB92"/>
<evidence type="ECO:0000256" key="8">
    <source>
        <dbReference type="ARBA" id="ARBA00023125"/>
    </source>
</evidence>
<evidence type="ECO:0000256" key="1">
    <source>
        <dbReference type="ARBA" id="ARBA00004123"/>
    </source>
</evidence>
<dbReference type="GO" id="GO:0008270">
    <property type="term" value="F:zinc ion binding"/>
    <property type="evidence" value="ECO:0007669"/>
    <property type="project" value="UniProtKB-KW"/>
</dbReference>
<dbReference type="Gene3D" id="3.30.160.60">
    <property type="entry name" value="Classic Zinc Finger"/>
    <property type="match status" value="3"/>
</dbReference>
<dbReference type="FunFam" id="3.30.160.60:FF:002946">
    <property type="match status" value="1"/>
</dbReference>
<dbReference type="GeneTree" id="ENSGT01150000286952"/>
<evidence type="ECO:0000256" key="10">
    <source>
        <dbReference type="ARBA" id="ARBA00023242"/>
    </source>
</evidence>
<evidence type="ECO:0000256" key="2">
    <source>
        <dbReference type="ARBA" id="ARBA00006991"/>
    </source>
</evidence>
<evidence type="ECO:0000313" key="13">
    <source>
        <dbReference type="Ensembl" id="ENSACAP00000032482.1"/>
    </source>
</evidence>
<comment type="similarity">
    <text evidence="2">Belongs to the krueppel C2H2-type zinc-finger protein family.</text>
</comment>
<keyword evidence="6" id="KW-0862">Zinc</keyword>
<feature type="domain" description="C2H2-type" evidence="12">
    <location>
        <begin position="66"/>
        <end position="81"/>
    </location>
</feature>
<dbReference type="PROSITE" id="PS00028">
    <property type="entry name" value="ZINC_FINGER_C2H2_1"/>
    <property type="match status" value="2"/>
</dbReference>
<keyword evidence="5 11" id="KW-0863">Zinc-finger</keyword>
<sequence>STQGRREKPYKCIECGKSFSRSDKLRSHQRTHTGEKPYKCIECGKSFSRSDNLRSHQRTHTGEKPYKCIECGKSFSQSDSLPPCSLSTMNRSLCGLG</sequence>
<feature type="domain" description="C2H2-type" evidence="12">
    <location>
        <begin position="10"/>
        <end position="37"/>
    </location>
</feature>
<dbReference type="InParanoid" id="A0A803TB92"/>
<dbReference type="Pfam" id="PF13465">
    <property type="entry name" value="zf-H2C2_2"/>
    <property type="match status" value="2"/>
</dbReference>
<dbReference type="InterPro" id="IPR013087">
    <property type="entry name" value="Znf_C2H2_type"/>
</dbReference>
<reference evidence="13" key="1">
    <citation type="submission" date="2009-12" db="EMBL/GenBank/DDBJ databases">
        <title>The Genome Sequence of Anolis carolinensis (Green Anole Lizard).</title>
        <authorList>
            <consortium name="The Genome Sequencing Platform"/>
            <person name="Di Palma F."/>
            <person name="Alfoldi J."/>
            <person name="Heiman D."/>
            <person name="Young S."/>
            <person name="Grabherr M."/>
            <person name="Johnson J."/>
            <person name="Lander E.S."/>
            <person name="Lindblad-Toh K."/>
        </authorList>
    </citation>
    <scope>NUCLEOTIDE SEQUENCE [LARGE SCALE GENOMIC DNA]</scope>
    <source>
        <strain evidence="13">JBL SC #1</strain>
    </source>
</reference>
<evidence type="ECO:0000256" key="3">
    <source>
        <dbReference type="ARBA" id="ARBA00022723"/>
    </source>
</evidence>
<keyword evidence="14" id="KW-1185">Reference proteome</keyword>
<comment type="subcellular location">
    <subcellularLocation>
        <location evidence="1">Nucleus</location>
    </subcellularLocation>
</comment>
<dbReference type="FunFam" id="3.30.160.60:FF:000176">
    <property type="entry name" value="zinc finger protein 70"/>
    <property type="match status" value="1"/>
</dbReference>
<keyword evidence="9" id="KW-0804">Transcription</keyword>
<dbReference type="InterPro" id="IPR036236">
    <property type="entry name" value="Znf_C2H2_sf"/>
</dbReference>
<name>A0A803TB92_ANOCA</name>
<evidence type="ECO:0000256" key="5">
    <source>
        <dbReference type="ARBA" id="ARBA00022771"/>
    </source>
</evidence>
<dbReference type="SUPFAM" id="SSF57667">
    <property type="entry name" value="beta-beta-alpha zinc fingers"/>
    <property type="match status" value="2"/>
</dbReference>
<keyword evidence="4" id="KW-0677">Repeat</keyword>
<feature type="domain" description="C2H2-type" evidence="12">
    <location>
        <begin position="38"/>
        <end position="65"/>
    </location>
</feature>
<evidence type="ECO:0000256" key="9">
    <source>
        <dbReference type="ARBA" id="ARBA00023163"/>
    </source>
</evidence>
<evidence type="ECO:0000313" key="14">
    <source>
        <dbReference type="Proteomes" id="UP000001646"/>
    </source>
</evidence>
<keyword evidence="8" id="KW-0238">DNA-binding</keyword>
<protein>
    <recommendedName>
        <fullName evidence="12">C2H2-type domain-containing protein</fullName>
    </recommendedName>
</protein>
<evidence type="ECO:0000256" key="4">
    <source>
        <dbReference type="ARBA" id="ARBA00022737"/>
    </source>
</evidence>
<keyword evidence="7" id="KW-0805">Transcription regulation</keyword>
<dbReference type="FunFam" id="3.30.160.60:FF:002315">
    <property type="match status" value="1"/>
</dbReference>
<dbReference type="PANTHER" id="PTHR23235">
    <property type="entry name" value="KRUEPPEL-LIKE TRANSCRIPTION FACTOR"/>
    <property type="match status" value="1"/>
</dbReference>
<keyword evidence="10" id="KW-0539">Nucleus</keyword>
<dbReference type="PRINTS" id="PR00048">
    <property type="entry name" value="ZINCFINGER"/>
</dbReference>
<evidence type="ECO:0000256" key="11">
    <source>
        <dbReference type="PROSITE-ProRule" id="PRU00042"/>
    </source>
</evidence>
<dbReference type="SMART" id="SM00355">
    <property type="entry name" value="ZnF_C2H2"/>
    <property type="match status" value="2"/>
</dbReference>
<dbReference type="PANTHER" id="PTHR23235:SF152">
    <property type="entry name" value="SI:DKEY-210J14.3"/>
    <property type="match status" value="1"/>
</dbReference>
<dbReference type="Ensembl" id="ENSACAT00000051699.1">
    <property type="protein sequence ID" value="ENSACAP00000032482.1"/>
    <property type="gene ID" value="ENSACAG00000037447.1"/>
</dbReference>
<organism evidence="13 14">
    <name type="scientific">Anolis carolinensis</name>
    <name type="common">Green anole</name>
    <name type="synonym">American chameleon</name>
    <dbReference type="NCBI Taxonomy" id="28377"/>
    <lineage>
        <taxon>Eukaryota</taxon>
        <taxon>Metazoa</taxon>
        <taxon>Chordata</taxon>
        <taxon>Craniata</taxon>
        <taxon>Vertebrata</taxon>
        <taxon>Euteleostomi</taxon>
        <taxon>Lepidosauria</taxon>
        <taxon>Squamata</taxon>
        <taxon>Bifurcata</taxon>
        <taxon>Unidentata</taxon>
        <taxon>Episquamata</taxon>
        <taxon>Toxicofera</taxon>
        <taxon>Iguania</taxon>
        <taxon>Dactyloidae</taxon>
        <taxon>Anolis</taxon>
    </lineage>
</organism>
<dbReference type="Proteomes" id="UP000001646">
    <property type="component" value="Unplaced"/>
</dbReference>
<evidence type="ECO:0000256" key="7">
    <source>
        <dbReference type="ARBA" id="ARBA00023015"/>
    </source>
</evidence>
<proteinExistence type="inferred from homology"/>
<evidence type="ECO:0000256" key="6">
    <source>
        <dbReference type="ARBA" id="ARBA00022833"/>
    </source>
</evidence>
<dbReference type="PROSITE" id="PS50157">
    <property type="entry name" value="ZINC_FINGER_C2H2_2"/>
    <property type="match status" value="3"/>
</dbReference>
<reference evidence="13" key="3">
    <citation type="submission" date="2025-09" db="UniProtKB">
        <authorList>
            <consortium name="Ensembl"/>
        </authorList>
    </citation>
    <scope>IDENTIFICATION</scope>
</reference>
<accession>A0A803TB92</accession>
<keyword evidence="3" id="KW-0479">Metal-binding</keyword>